<dbReference type="RefSeq" id="WP_176643576.1">
    <property type="nucleotide sequence ID" value="NZ_JABXXS010000030.1"/>
</dbReference>
<dbReference type="EMBL" id="JABXXS010000030">
    <property type="protein sequence ID" value="NVN37751.1"/>
    <property type="molecule type" value="Genomic_DNA"/>
</dbReference>
<accession>A0A850PA04</accession>
<organism evidence="1 2">
    <name type="scientific">Komagataeibacter swingsii</name>
    <dbReference type="NCBI Taxonomy" id="215220"/>
    <lineage>
        <taxon>Bacteria</taxon>
        <taxon>Pseudomonadati</taxon>
        <taxon>Pseudomonadota</taxon>
        <taxon>Alphaproteobacteria</taxon>
        <taxon>Acetobacterales</taxon>
        <taxon>Acetobacteraceae</taxon>
        <taxon>Komagataeibacter</taxon>
    </lineage>
</organism>
<protein>
    <submittedName>
        <fullName evidence="1">Uncharacterized protein</fullName>
    </submittedName>
</protein>
<sequence length="95" mass="10982">MTPDMISVGLHMYAARHATKQWPGMQHGVFTGGPWQNDNHPTSMFFVNPDINACRLFSLLRDAAEMDILPAIKQVRMNWRGIQDWQRGKWDIIQS</sequence>
<dbReference type="Proteomes" id="UP000522590">
    <property type="component" value="Unassembled WGS sequence"/>
</dbReference>
<dbReference type="AlphaFoldDB" id="A0A850PA04"/>
<evidence type="ECO:0000313" key="2">
    <source>
        <dbReference type="Proteomes" id="UP000522590"/>
    </source>
</evidence>
<evidence type="ECO:0000313" key="1">
    <source>
        <dbReference type="EMBL" id="NVN37751.1"/>
    </source>
</evidence>
<reference evidence="1 2" key="1">
    <citation type="submission" date="2020-06" db="EMBL/GenBank/DDBJ databases">
        <title>Description of novel acetic acid bacteria.</title>
        <authorList>
            <person name="Sombolestani A."/>
        </authorList>
    </citation>
    <scope>NUCLEOTIDE SEQUENCE [LARGE SCALE GENOMIC DNA]</scope>
    <source>
        <strain evidence="1 2">LMG 25</strain>
    </source>
</reference>
<gene>
    <name evidence="1" type="ORF">HUK81_12515</name>
</gene>
<comment type="caution">
    <text evidence="1">The sequence shown here is derived from an EMBL/GenBank/DDBJ whole genome shotgun (WGS) entry which is preliminary data.</text>
</comment>
<proteinExistence type="predicted"/>
<name>A0A850PA04_9PROT</name>